<dbReference type="CDD" id="cd00081">
    <property type="entry name" value="Hint"/>
    <property type="match status" value="1"/>
</dbReference>
<dbReference type="InterPro" id="IPR001767">
    <property type="entry name" value="Hedgehog_Hint"/>
</dbReference>
<dbReference type="InterPro" id="IPR003587">
    <property type="entry name" value="Hint_dom_N"/>
</dbReference>
<gene>
    <name evidence="2" type="ORF">LOD99_15253</name>
</gene>
<dbReference type="InterPro" id="IPR020864">
    <property type="entry name" value="MACPF"/>
</dbReference>
<name>A0AAV7KB96_9METZ</name>
<keyword evidence="3" id="KW-1185">Reference proteome</keyword>
<evidence type="ECO:0000313" key="2">
    <source>
        <dbReference type="EMBL" id="KAI6658453.1"/>
    </source>
</evidence>
<dbReference type="Pfam" id="PF01079">
    <property type="entry name" value="Hint"/>
    <property type="match status" value="2"/>
</dbReference>
<sequence length="1134" mass="129332">MAEKSHKRGEIITKEILPGDMLKLPSDIYEADVISRKKILHRGMQMVENSLIAHRTCNSAIIFVYGLSGAGKTSSLNHLFGFELIKIIDKHAADTKFVTEYVAIMESQAWRVSNLQIVFIDMPGWSDGREESQDVRNMALIDQFISNHPFLGSNIYKCYPNIVMIAINANDTRLKGENSQIVRMFRALSKLNVVDKDRSNILIILTHVNNVGKKSFKERLKEIIDIVEDLTICYLKAKPVIVYLENDYEEHELEQIGDWTILKDKTLQPKNVFDGMIQLTSKYKDEVGQEAIRLYFASRGSNRPVIRSQLKHEVIMEDQIRKWKMILGQEFSALPINEVNAALQKYAKSNPDKYSTNRLVLLMIELDAHSLTKLNTLWSMRLNQVQEELDPYKLSQLENEALLEGCGVKPYQFPDILQHMGYGIKAETGEVTTNPVLNLESDWHVQNGVSLPKSLQAVIPKNKIRVEWKRKNDDFSITENINKYVESMSQTLAKYQFQILYNIYTIRVYTSEKKILETELTPAFKQAVSALPENSVAENNLVNREYFHFFNNYGEWVIVGCECGGNLHGEVELEEKEVVNTQKHINTYIYNLLDRLDTEETTATKEKTSDSASKLDETFESFGSIKLEWEGGYLHGKPVTLNNLTAELWTRWRNSLYKNPQRLNTYSSREETSLPIHQFVSLLSIDTSTQVILAYPIYYKDELIGTHHNHLDTWKDCQPTNSNLIISDETVITKRESASIASKSLTLDIASGGFPENATVIEGTSNSHNVSDISKIKLGDKILCKDPWELKYNEVMKIHCSEEGKELEYLHFIHEHGEFLIGQKHTIVRSVSHPIEAIDMVLANNFQQGEYLLFLDKKQNRVIKSRVKDIRIEKGKGHYSLKVENGMADIAVNQVLTGDEEEACFPGNAGVSSRGGEQVRMDELKIGDYVLSIHPTTHKPVYSQVYLWAHRDPHIKAKFLHITHPQGHLHISANHLILSGDKKRPVAAHQLRVEDTIHFLSPYILQQQQLNGEERKERNYHTLISVPVLEIHSCIQMGYYAPFTKNGLIIVDSIAASVYSEISTHSLLDSSSSSLYSVASGIIHQFGIHRMGQYVLAPLRVGYKLGVGSVLSNQMDPNTHIHKYCQLLMKYISH</sequence>
<dbReference type="PROSITE" id="PS51412">
    <property type="entry name" value="MACPF_2"/>
    <property type="match status" value="1"/>
</dbReference>
<protein>
    <recommendedName>
        <fullName evidence="1">MACPF domain-containing protein</fullName>
    </recommendedName>
</protein>
<accession>A0AAV7KB96</accession>
<dbReference type="InterPro" id="IPR050387">
    <property type="entry name" value="Hedgehog_Signaling"/>
</dbReference>
<dbReference type="Gene3D" id="3.40.50.300">
    <property type="entry name" value="P-loop containing nucleotide triphosphate hydrolases"/>
    <property type="match status" value="1"/>
</dbReference>
<dbReference type="PANTHER" id="PTHR11889">
    <property type="entry name" value="HEDGEHOG"/>
    <property type="match status" value="1"/>
</dbReference>
<evidence type="ECO:0000259" key="1">
    <source>
        <dbReference type="PROSITE" id="PS51412"/>
    </source>
</evidence>
<organism evidence="2 3">
    <name type="scientific">Oopsacas minuta</name>
    <dbReference type="NCBI Taxonomy" id="111878"/>
    <lineage>
        <taxon>Eukaryota</taxon>
        <taxon>Metazoa</taxon>
        <taxon>Porifera</taxon>
        <taxon>Hexactinellida</taxon>
        <taxon>Hexasterophora</taxon>
        <taxon>Lyssacinosida</taxon>
        <taxon>Leucopsacidae</taxon>
        <taxon>Oopsacas</taxon>
    </lineage>
</organism>
<dbReference type="InterPro" id="IPR027417">
    <property type="entry name" value="P-loop_NTPase"/>
</dbReference>
<comment type="caution">
    <text evidence="2">The sequence shown here is derived from an EMBL/GenBank/DDBJ whole genome shotgun (WGS) entry which is preliminary data.</text>
</comment>
<dbReference type="SUPFAM" id="SSF51294">
    <property type="entry name" value="Hedgehog/intein (Hint) domain"/>
    <property type="match status" value="2"/>
</dbReference>
<evidence type="ECO:0000313" key="3">
    <source>
        <dbReference type="Proteomes" id="UP001165289"/>
    </source>
</evidence>
<dbReference type="Pfam" id="PF01823">
    <property type="entry name" value="MACPF"/>
    <property type="match status" value="1"/>
</dbReference>
<dbReference type="SMART" id="SM00306">
    <property type="entry name" value="HintN"/>
    <property type="match status" value="1"/>
</dbReference>
<feature type="domain" description="MACPF" evidence="1">
    <location>
        <begin position="353"/>
        <end position="710"/>
    </location>
</feature>
<dbReference type="EMBL" id="JAKMXF010000088">
    <property type="protein sequence ID" value="KAI6658453.1"/>
    <property type="molecule type" value="Genomic_DNA"/>
</dbReference>
<dbReference type="GO" id="GO:0016540">
    <property type="term" value="P:protein autoprocessing"/>
    <property type="evidence" value="ECO:0007669"/>
    <property type="project" value="InterPro"/>
</dbReference>
<dbReference type="GO" id="GO:0005525">
    <property type="term" value="F:GTP binding"/>
    <property type="evidence" value="ECO:0007669"/>
    <property type="project" value="InterPro"/>
</dbReference>
<dbReference type="PANTHER" id="PTHR11889:SF31">
    <property type="entry name" value="PROTEIN HEDGEHOG"/>
    <property type="match status" value="1"/>
</dbReference>
<dbReference type="Gene3D" id="2.170.16.10">
    <property type="entry name" value="Hedgehog/Intein (Hint) domain"/>
    <property type="match status" value="2"/>
</dbReference>
<dbReference type="SUPFAM" id="SSF52540">
    <property type="entry name" value="P-loop containing nucleoside triphosphate hydrolases"/>
    <property type="match status" value="1"/>
</dbReference>
<dbReference type="Proteomes" id="UP001165289">
    <property type="component" value="Unassembled WGS sequence"/>
</dbReference>
<proteinExistence type="predicted"/>
<dbReference type="AlphaFoldDB" id="A0AAV7KB96"/>
<dbReference type="InterPro" id="IPR036844">
    <property type="entry name" value="Hint_dom_sf"/>
</dbReference>
<reference evidence="2 3" key="1">
    <citation type="journal article" date="2023" name="BMC Biol.">
        <title>The compact genome of the sponge Oopsacas minuta (Hexactinellida) is lacking key metazoan core genes.</title>
        <authorList>
            <person name="Santini S."/>
            <person name="Schenkelaars Q."/>
            <person name="Jourda C."/>
            <person name="Duchesne M."/>
            <person name="Belahbib H."/>
            <person name="Rocher C."/>
            <person name="Selva M."/>
            <person name="Riesgo A."/>
            <person name="Vervoort M."/>
            <person name="Leys S.P."/>
            <person name="Kodjabachian L."/>
            <person name="Le Bivic A."/>
            <person name="Borchiellini C."/>
            <person name="Claverie J.M."/>
            <person name="Renard E."/>
        </authorList>
    </citation>
    <scope>NUCLEOTIDE SEQUENCE [LARGE SCALE GENOMIC DNA]</scope>
    <source>
        <strain evidence="2">SPO-2</strain>
    </source>
</reference>